<sequence length="273" mass="29819">MVTTTTDPVFLLFFALVALVALACLVYGVRELQFANHVLRSRPDSVLETTQGGPVELRGTATPAGGTLRSPFTDTPCLAYEYEVEEEYSTKNGTSWRTIDSGDRYVPFRLEDGSGSVLIEPPGASFRLTAEDRVTVKGGTTPPAEIQRFIDATEDVDCQNTSVDLRVFELRTGSDRRFTERRLDVDEEVHVLGTARYDTTISRGTGEVNAAVGIDEAALSDSRWVRIRHRLFGYPFVISDRSERSLGLRAALVGGSAVVGGLLLVAFAALFFA</sequence>
<organism evidence="15 16">
    <name type="scientific">Natronoglomus mannanivorans</name>
    <dbReference type="NCBI Taxonomy" id="2979990"/>
    <lineage>
        <taxon>Archaea</taxon>
        <taxon>Methanobacteriati</taxon>
        <taxon>Methanobacteriota</taxon>
        <taxon>Stenosarchaea group</taxon>
        <taxon>Halobacteria</taxon>
        <taxon>Halobacteriales</taxon>
        <taxon>Natrialbaceae</taxon>
        <taxon>Natronoglomus</taxon>
    </lineage>
</organism>
<evidence type="ECO:0000256" key="3">
    <source>
        <dbReference type="ARBA" id="ARBA00012483"/>
    </source>
</evidence>
<evidence type="ECO:0000256" key="10">
    <source>
        <dbReference type="ARBA" id="ARBA00022989"/>
    </source>
</evidence>
<evidence type="ECO:0000256" key="11">
    <source>
        <dbReference type="ARBA" id="ARBA00023136"/>
    </source>
</evidence>
<feature type="region of interest" description="Disordered" evidence="12">
    <location>
        <begin position="45"/>
        <end position="68"/>
    </location>
</feature>
<reference evidence="15 16" key="1">
    <citation type="submission" date="2022-09" db="EMBL/GenBank/DDBJ databases">
        <title>Enrichment on poylsaccharides allowed isolation of novel metabolic and taxonomic groups of Haloarchaea.</title>
        <authorList>
            <person name="Sorokin D.Y."/>
            <person name="Elcheninov A.G."/>
            <person name="Khizhniak T.V."/>
            <person name="Kolganova T.V."/>
            <person name="Kublanov I.V."/>
        </authorList>
    </citation>
    <scope>NUCLEOTIDE SEQUENCE [LARGE SCALE GENOMIC DNA]</scope>
    <source>
        <strain evidence="15 16">AArc-m2/3/4</strain>
    </source>
</reference>
<evidence type="ECO:0000256" key="12">
    <source>
        <dbReference type="SAM" id="MobiDB-lite"/>
    </source>
</evidence>
<gene>
    <name evidence="15" type="ORF">OB955_18645</name>
</gene>
<comment type="caution">
    <text evidence="15">The sequence shown here is derived from an EMBL/GenBank/DDBJ whole genome shotgun (WGS) entry which is preliminary data.</text>
</comment>
<keyword evidence="9" id="KW-0862">Zinc</keyword>
<evidence type="ECO:0000256" key="9">
    <source>
        <dbReference type="ARBA" id="ARBA00022833"/>
    </source>
</evidence>
<dbReference type="Pfam" id="PF12483">
    <property type="entry name" value="GIDE"/>
    <property type="match status" value="1"/>
</dbReference>
<protein>
    <recommendedName>
        <fullName evidence="3">RING-type E3 ubiquitin transferase</fullName>
        <ecNumber evidence="3">2.3.2.27</ecNumber>
    </recommendedName>
</protein>
<evidence type="ECO:0000256" key="6">
    <source>
        <dbReference type="ARBA" id="ARBA00022723"/>
    </source>
</evidence>
<evidence type="ECO:0000256" key="5">
    <source>
        <dbReference type="ARBA" id="ARBA00022692"/>
    </source>
</evidence>
<dbReference type="RefSeq" id="WP_338008706.1">
    <property type="nucleotide sequence ID" value="NZ_JAOPKB010000013.1"/>
</dbReference>
<keyword evidence="8" id="KW-0833">Ubl conjugation pathway</keyword>
<feature type="transmembrane region" description="Helical" evidence="13">
    <location>
        <begin position="12"/>
        <end position="30"/>
    </location>
</feature>
<comment type="subcellular location">
    <subcellularLocation>
        <location evidence="2">Membrane</location>
        <topology evidence="2">Multi-pass membrane protein</topology>
    </subcellularLocation>
</comment>
<dbReference type="Proteomes" id="UP001320972">
    <property type="component" value="Unassembled WGS sequence"/>
</dbReference>
<accession>A0ABT2QIK0</accession>
<feature type="transmembrane region" description="Helical" evidence="13">
    <location>
        <begin position="250"/>
        <end position="272"/>
    </location>
</feature>
<evidence type="ECO:0000256" key="8">
    <source>
        <dbReference type="ARBA" id="ARBA00022786"/>
    </source>
</evidence>
<name>A0ABT2QIK0_9EURY</name>
<evidence type="ECO:0000256" key="1">
    <source>
        <dbReference type="ARBA" id="ARBA00000900"/>
    </source>
</evidence>
<evidence type="ECO:0000256" key="13">
    <source>
        <dbReference type="SAM" id="Phobius"/>
    </source>
</evidence>
<evidence type="ECO:0000313" key="15">
    <source>
        <dbReference type="EMBL" id="MCU4974742.1"/>
    </source>
</evidence>
<evidence type="ECO:0000256" key="7">
    <source>
        <dbReference type="ARBA" id="ARBA00022771"/>
    </source>
</evidence>
<keyword evidence="5 13" id="KW-0812">Transmembrane</keyword>
<keyword evidence="6" id="KW-0479">Metal-binding</keyword>
<dbReference type="EMBL" id="JAOPKB010000013">
    <property type="protein sequence ID" value="MCU4974742.1"/>
    <property type="molecule type" value="Genomic_DNA"/>
</dbReference>
<evidence type="ECO:0000259" key="14">
    <source>
        <dbReference type="Pfam" id="PF12483"/>
    </source>
</evidence>
<dbReference type="EC" id="2.3.2.27" evidence="3"/>
<comment type="catalytic activity">
    <reaction evidence="1">
        <text>S-ubiquitinyl-[E2 ubiquitin-conjugating enzyme]-L-cysteine + [acceptor protein]-L-lysine = [E2 ubiquitin-conjugating enzyme]-L-cysteine + N(6)-ubiquitinyl-[acceptor protein]-L-lysine.</text>
        <dbReference type="EC" id="2.3.2.27"/>
    </reaction>
</comment>
<evidence type="ECO:0000313" key="16">
    <source>
        <dbReference type="Proteomes" id="UP001320972"/>
    </source>
</evidence>
<dbReference type="InterPro" id="IPR022170">
    <property type="entry name" value="MUL1-like"/>
</dbReference>
<feature type="domain" description="E3 Ubiquitin ligase MUL1-like" evidence="14">
    <location>
        <begin position="82"/>
        <end position="198"/>
    </location>
</feature>
<keyword evidence="16" id="KW-1185">Reference proteome</keyword>
<evidence type="ECO:0000256" key="2">
    <source>
        <dbReference type="ARBA" id="ARBA00004141"/>
    </source>
</evidence>
<keyword evidence="11 13" id="KW-0472">Membrane</keyword>
<keyword evidence="7" id="KW-0863">Zinc-finger</keyword>
<evidence type="ECO:0000256" key="4">
    <source>
        <dbReference type="ARBA" id="ARBA00022679"/>
    </source>
</evidence>
<proteinExistence type="predicted"/>
<keyword evidence="10 13" id="KW-1133">Transmembrane helix</keyword>
<keyword evidence="4" id="KW-0808">Transferase</keyword>